<evidence type="ECO:0000256" key="1">
    <source>
        <dbReference type="SAM" id="MobiDB-lite"/>
    </source>
</evidence>
<reference evidence="2" key="1">
    <citation type="submission" date="2016-03" db="EMBL/GenBank/DDBJ databases">
        <title>Mechanisms controlling the formation of the plant cell surface in tip-growing cells are functionally conserved among land plants.</title>
        <authorList>
            <person name="Honkanen S."/>
            <person name="Jones V.A."/>
            <person name="Morieri G."/>
            <person name="Champion C."/>
            <person name="Hetherington A.J."/>
            <person name="Kelly S."/>
            <person name="Saint-Marcoux D."/>
            <person name="Proust H."/>
            <person name="Prescott H."/>
            <person name="Dolan L."/>
        </authorList>
    </citation>
    <scope>NUCLEOTIDE SEQUENCE [LARGE SCALE GENOMIC DNA]</scope>
    <source>
        <tissue evidence="2">Whole gametophyte</tissue>
    </source>
</reference>
<accession>A0A176VC14</accession>
<name>A0A176VC14_MARPO</name>
<comment type="caution">
    <text evidence="2">The sequence shown here is derived from an EMBL/GenBank/DDBJ whole genome shotgun (WGS) entry which is preliminary data.</text>
</comment>
<protein>
    <submittedName>
        <fullName evidence="2">Uncharacterized protein</fullName>
    </submittedName>
</protein>
<evidence type="ECO:0000313" key="3">
    <source>
        <dbReference type="Proteomes" id="UP000077202"/>
    </source>
</evidence>
<dbReference type="AlphaFoldDB" id="A0A176VC14"/>
<sequence length="182" mass="19878">MPARRRFGPIRTLEFTLRRCAHSHARTFNLDSANFRRRCSPLAYRRRRTAEGTCGEGASFQQRRILEAKVFLTPKAKPINEGSASDEGASAEGVGAKELTAEGVPPKTNKMTRLFFPVTKALAAHASYVFSDRSPGGVCAKGASPKTPHKRTCCQRRQRPSPKQEPSAPSKALDLGLSPPTS</sequence>
<gene>
    <name evidence="2" type="ORF">AXG93_592s1010</name>
</gene>
<keyword evidence="3" id="KW-1185">Reference proteome</keyword>
<evidence type="ECO:0000313" key="2">
    <source>
        <dbReference type="EMBL" id="OAE18394.1"/>
    </source>
</evidence>
<dbReference type="EMBL" id="LVLJ01004071">
    <property type="protein sequence ID" value="OAE18394.1"/>
    <property type="molecule type" value="Genomic_DNA"/>
</dbReference>
<organism evidence="2 3">
    <name type="scientific">Marchantia polymorpha subsp. ruderalis</name>
    <dbReference type="NCBI Taxonomy" id="1480154"/>
    <lineage>
        <taxon>Eukaryota</taxon>
        <taxon>Viridiplantae</taxon>
        <taxon>Streptophyta</taxon>
        <taxon>Embryophyta</taxon>
        <taxon>Marchantiophyta</taxon>
        <taxon>Marchantiopsida</taxon>
        <taxon>Marchantiidae</taxon>
        <taxon>Marchantiales</taxon>
        <taxon>Marchantiaceae</taxon>
        <taxon>Marchantia</taxon>
    </lineage>
</organism>
<dbReference type="Proteomes" id="UP000077202">
    <property type="component" value="Unassembled WGS sequence"/>
</dbReference>
<proteinExistence type="predicted"/>
<feature type="compositionally biased region" description="Basic residues" evidence="1">
    <location>
        <begin position="147"/>
        <end position="160"/>
    </location>
</feature>
<feature type="region of interest" description="Disordered" evidence="1">
    <location>
        <begin position="133"/>
        <end position="182"/>
    </location>
</feature>